<evidence type="ECO:0000313" key="1">
    <source>
        <dbReference type="EMBL" id="JAH27451.1"/>
    </source>
</evidence>
<name>A0A0E9RE82_ANGAN</name>
<accession>A0A0E9RE82</accession>
<reference evidence="1" key="1">
    <citation type="submission" date="2014-11" db="EMBL/GenBank/DDBJ databases">
        <authorList>
            <person name="Amaro Gonzalez C."/>
        </authorList>
    </citation>
    <scope>NUCLEOTIDE SEQUENCE</scope>
</reference>
<sequence>MTSMSPSSSPVPKDFPSASSSSMVVFSSWTFRSCCVSTSPAS</sequence>
<dbReference type="AlphaFoldDB" id="A0A0E9RE82"/>
<proteinExistence type="predicted"/>
<dbReference type="EMBL" id="GBXM01081126">
    <property type="protein sequence ID" value="JAH27451.1"/>
    <property type="molecule type" value="Transcribed_RNA"/>
</dbReference>
<organism evidence="1">
    <name type="scientific">Anguilla anguilla</name>
    <name type="common">European freshwater eel</name>
    <name type="synonym">Muraena anguilla</name>
    <dbReference type="NCBI Taxonomy" id="7936"/>
    <lineage>
        <taxon>Eukaryota</taxon>
        <taxon>Metazoa</taxon>
        <taxon>Chordata</taxon>
        <taxon>Craniata</taxon>
        <taxon>Vertebrata</taxon>
        <taxon>Euteleostomi</taxon>
        <taxon>Actinopterygii</taxon>
        <taxon>Neopterygii</taxon>
        <taxon>Teleostei</taxon>
        <taxon>Anguilliformes</taxon>
        <taxon>Anguillidae</taxon>
        <taxon>Anguilla</taxon>
    </lineage>
</organism>
<reference evidence="1" key="2">
    <citation type="journal article" date="2015" name="Fish Shellfish Immunol.">
        <title>Early steps in the European eel (Anguilla anguilla)-Vibrio vulnificus interaction in the gills: Role of the RtxA13 toxin.</title>
        <authorList>
            <person name="Callol A."/>
            <person name="Pajuelo D."/>
            <person name="Ebbesson L."/>
            <person name="Teles M."/>
            <person name="MacKenzie S."/>
            <person name="Amaro C."/>
        </authorList>
    </citation>
    <scope>NUCLEOTIDE SEQUENCE</scope>
</reference>
<protein>
    <submittedName>
        <fullName evidence="1">Uncharacterized protein</fullName>
    </submittedName>
</protein>